<evidence type="ECO:0000256" key="1">
    <source>
        <dbReference type="ARBA" id="ARBA00001933"/>
    </source>
</evidence>
<dbReference type="STRING" id="70667.A0A3P7CDI9"/>
<organism evidence="13 14">
    <name type="scientific">Schistocephalus solidus</name>
    <name type="common">Tapeworm</name>
    <dbReference type="NCBI Taxonomy" id="70667"/>
    <lineage>
        <taxon>Eukaryota</taxon>
        <taxon>Metazoa</taxon>
        <taxon>Spiralia</taxon>
        <taxon>Lophotrochozoa</taxon>
        <taxon>Platyhelminthes</taxon>
        <taxon>Cestoda</taxon>
        <taxon>Eucestoda</taxon>
        <taxon>Diphyllobothriidea</taxon>
        <taxon>Diphyllobothriidae</taxon>
        <taxon>Schistocephalus</taxon>
    </lineage>
</organism>
<evidence type="ECO:0000256" key="11">
    <source>
        <dbReference type="PIRSR" id="PIRSR602129-50"/>
    </source>
</evidence>
<gene>
    <name evidence="13" type="ORF">SSLN_LOCUS4443</name>
</gene>
<feature type="region of interest" description="Disordered" evidence="12">
    <location>
        <begin position="199"/>
        <end position="218"/>
    </location>
</feature>
<dbReference type="PANTHER" id="PTHR11999:SF167">
    <property type="entry name" value="AROMATIC-L-AMINO-ACID DECARBOXYLASE"/>
    <property type="match status" value="1"/>
</dbReference>
<evidence type="ECO:0000256" key="10">
    <source>
        <dbReference type="ARBA" id="ARBA00041275"/>
    </source>
</evidence>
<reference evidence="13 14" key="1">
    <citation type="submission" date="2018-11" db="EMBL/GenBank/DDBJ databases">
        <authorList>
            <consortium name="Pathogen Informatics"/>
        </authorList>
    </citation>
    <scope>NUCLEOTIDE SEQUENCE [LARGE SCALE GENOMIC DNA]</scope>
    <source>
        <strain evidence="13 14">NST_G2</strain>
    </source>
</reference>
<comment type="similarity">
    <text evidence="2">Belongs to the group II decarboxylase family.</text>
</comment>
<dbReference type="Gene3D" id="3.90.1150.10">
    <property type="entry name" value="Aspartate Aminotransferase, domain 1"/>
    <property type="match status" value="2"/>
</dbReference>
<dbReference type="EC" id="4.1.1.28" evidence="8"/>
<evidence type="ECO:0000256" key="3">
    <source>
        <dbReference type="ARBA" id="ARBA00011738"/>
    </source>
</evidence>
<name>A0A3P7CDI9_SCHSO</name>
<keyword evidence="14" id="KW-1185">Reference proteome</keyword>
<dbReference type="GO" id="GO:0030170">
    <property type="term" value="F:pyridoxal phosphate binding"/>
    <property type="evidence" value="ECO:0007669"/>
    <property type="project" value="InterPro"/>
</dbReference>
<keyword evidence="6 11" id="KW-0663">Pyridoxal phosphate</keyword>
<dbReference type="InterPro" id="IPR015421">
    <property type="entry name" value="PyrdxlP-dep_Trfase_major"/>
</dbReference>
<keyword evidence="5" id="KW-0210">Decarboxylase</keyword>
<evidence type="ECO:0000256" key="7">
    <source>
        <dbReference type="ARBA" id="ARBA00023239"/>
    </source>
</evidence>
<dbReference type="Pfam" id="PF00282">
    <property type="entry name" value="Pyridoxal_deC"/>
    <property type="match status" value="2"/>
</dbReference>
<evidence type="ECO:0000256" key="2">
    <source>
        <dbReference type="ARBA" id="ARBA00009533"/>
    </source>
</evidence>
<dbReference type="GO" id="GO:0019752">
    <property type="term" value="P:carboxylic acid metabolic process"/>
    <property type="evidence" value="ECO:0007669"/>
    <property type="project" value="InterPro"/>
</dbReference>
<evidence type="ECO:0000313" key="13">
    <source>
        <dbReference type="EMBL" id="VDL90828.1"/>
    </source>
</evidence>
<protein>
    <recommendedName>
        <fullName evidence="9">Aromatic-L-amino-acid decarboxylase</fullName>
        <ecNumber evidence="8">4.1.1.28</ecNumber>
    </recommendedName>
    <alternativeName>
        <fullName evidence="10">DOPA decarboxylase</fullName>
    </alternativeName>
</protein>
<dbReference type="InterPro" id="IPR010977">
    <property type="entry name" value="Aromatic_deC"/>
</dbReference>
<dbReference type="GO" id="GO:0004058">
    <property type="term" value="F:aromatic-L-amino-acid decarboxylase activity"/>
    <property type="evidence" value="ECO:0007669"/>
    <property type="project" value="UniProtKB-EC"/>
</dbReference>
<dbReference type="GO" id="GO:0042423">
    <property type="term" value="P:catecholamine biosynthetic process"/>
    <property type="evidence" value="ECO:0007669"/>
    <property type="project" value="UniProtKB-KW"/>
</dbReference>
<dbReference type="GO" id="GO:0006520">
    <property type="term" value="P:amino acid metabolic process"/>
    <property type="evidence" value="ECO:0007669"/>
    <property type="project" value="InterPro"/>
</dbReference>
<dbReference type="SUPFAM" id="SSF53383">
    <property type="entry name" value="PLP-dependent transferases"/>
    <property type="match status" value="2"/>
</dbReference>
<keyword evidence="4" id="KW-0127">Catecholamine biosynthesis</keyword>
<dbReference type="PRINTS" id="PR00800">
    <property type="entry name" value="YHDCRBOXLASE"/>
</dbReference>
<feature type="modified residue" description="N6-(pyridoxal phosphate)lysine" evidence="11">
    <location>
        <position position="521"/>
    </location>
</feature>
<dbReference type="PANTHER" id="PTHR11999">
    <property type="entry name" value="GROUP II PYRIDOXAL-5-PHOSPHATE DECARBOXYLASE"/>
    <property type="match status" value="1"/>
</dbReference>
<dbReference type="InterPro" id="IPR002129">
    <property type="entry name" value="PyrdxlP-dep_de-COase"/>
</dbReference>
<comment type="subunit">
    <text evidence="3">Homodimer.</text>
</comment>
<evidence type="ECO:0000256" key="4">
    <source>
        <dbReference type="ARBA" id="ARBA00022584"/>
    </source>
</evidence>
<evidence type="ECO:0000256" key="6">
    <source>
        <dbReference type="ARBA" id="ARBA00022898"/>
    </source>
</evidence>
<sequence>MKIWMVLRSYGVEGVQKHIRRQVEMAHYLERIILEDGRFEIISQVVLGIVCFRLKQSNRLTRLLHKKIEADGRFLLVMGSTKHPKELFYIRVAICYQFPDNDEYADVPWKGFLGVGLFYLAISPSQSSLMPQSPVRAGHPTACGHLELVGLLTPEDLGFRLVLNYQYLNIDLGIQKGSGSDDWQEEMKQCAGDEYTINGTQDGRRENDFAESSGQNQQEHEYYQDMRTYCKRAVDVTAAYLEGVAKHRVFPEVEPGYLRPLLPAEAPQNPESWDAIFDDVNNVLMPGAVHWHHPHFHAYFMTANSYAALCADIMSNAIGGLGITWATSPVNTELEVVMVDWLAKALNLPEFFLSHTQGGGVIHSSPGESTFICMLAARNAAIAKYQVEHPVASNFQVMEKLVAYYSDQAHATVERAGRLSMLRVRALPSNKDFELDGETLRKAVEEDLTSGLIPFFCTATLGTTGTCSYDRLTELGPVCQQYDIWLHADAAYAGSALICPEFRSLMPGLEYLSSFTFNPHKWLHMNFDLSVLWLKDSQAFVTTFSVDATYLQHSKLGKMPDFRHVAIAHILEGLLIEDGRFEIVGKVTLGLVCFRLEVTSKAKHCGSSYPFAFLYFNFQSSNELTRLLHERIESDGRLHMVTSRIKRPVEKLYIRVSINYQFITEDLIRKTFDVICELATEILAKYDLPDTAASV</sequence>
<dbReference type="EMBL" id="UYSU01032869">
    <property type="protein sequence ID" value="VDL90828.1"/>
    <property type="molecule type" value="Genomic_DNA"/>
</dbReference>
<dbReference type="AlphaFoldDB" id="A0A3P7CDI9"/>
<dbReference type="Gene3D" id="3.40.640.10">
    <property type="entry name" value="Type I PLP-dependent aspartate aminotransferase-like (Major domain)"/>
    <property type="match status" value="1"/>
</dbReference>
<proteinExistence type="inferred from homology"/>
<evidence type="ECO:0000256" key="12">
    <source>
        <dbReference type="SAM" id="MobiDB-lite"/>
    </source>
</evidence>
<dbReference type="InterPro" id="IPR015422">
    <property type="entry name" value="PyrdxlP-dep_Trfase_small"/>
</dbReference>
<evidence type="ECO:0000313" key="14">
    <source>
        <dbReference type="Proteomes" id="UP000275846"/>
    </source>
</evidence>
<dbReference type="Gene3D" id="1.20.1340.10">
    <property type="entry name" value="dopa decarboxylase, N-terminal domain"/>
    <property type="match status" value="1"/>
</dbReference>
<dbReference type="GO" id="GO:0005737">
    <property type="term" value="C:cytoplasm"/>
    <property type="evidence" value="ECO:0007669"/>
    <property type="project" value="TreeGrafter"/>
</dbReference>
<comment type="cofactor">
    <cofactor evidence="1 11">
        <name>pyridoxal 5'-phosphate</name>
        <dbReference type="ChEBI" id="CHEBI:597326"/>
    </cofactor>
</comment>
<evidence type="ECO:0000256" key="9">
    <source>
        <dbReference type="ARBA" id="ARBA00040968"/>
    </source>
</evidence>
<evidence type="ECO:0000256" key="5">
    <source>
        <dbReference type="ARBA" id="ARBA00022793"/>
    </source>
</evidence>
<dbReference type="Proteomes" id="UP000275846">
    <property type="component" value="Unassembled WGS sequence"/>
</dbReference>
<accession>A0A3P7CDI9</accession>
<dbReference type="InterPro" id="IPR015424">
    <property type="entry name" value="PyrdxlP-dep_Trfase"/>
</dbReference>
<dbReference type="OrthoDB" id="639767at2759"/>
<evidence type="ECO:0000256" key="8">
    <source>
        <dbReference type="ARBA" id="ARBA00038886"/>
    </source>
</evidence>
<keyword evidence="7" id="KW-0456">Lyase</keyword>